<reference evidence="2" key="1">
    <citation type="submission" date="2016-11" db="EMBL/GenBank/DDBJ databases">
        <authorList>
            <person name="Varghese N."/>
            <person name="Submissions S."/>
        </authorList>
    </citation>
    <scope>NUCLEOTIDE SEQUENCE [LARGE SCALE GENOMIC DNA]</scope>
    <source>
        <strain evidence="2">DSM 19514</strain>
    </source>
</reference>
<dbReference type="EMBL" id="FQUL01000005">
    <property type="protein sequence ID" value="SHE42382.1"/>
    <property type="molecule type" value="Genomic_DNA"/>
</dbReference>
<gene>
    <name evidence="1" type="ORF">SAMN02745225_00564</name>
</gene>
<organism evidence="1 2">
    <name type="scientific">Ferrithrix thermotolerans DSM 19514</name>
    <dbReference type="NCBI Taxonomy" id="1121881"/>
    <lineage>
        <taxon>Bacteria</taxon>
        <taxon>Bacillati</taxon>
        <taxon>Actinomycetota</taxon>
        <taxon>Acidimicrobiia</taxon>
        <taxon>Acidimicrobiales</taxon>
        <taxon>Acidimicrobiaceae</taxon>
        <taxon>Ferrithrix</taxon>
    </lineage>
</organism>
<protein>
    <submittedName>
        <fullName evidence="1">Uncharacterized protein</fullName>
    </submittedName>
</protein>
<accession>A0A1M4TCZ6</accession>
<evidence type="ECO:0000313" key="2">
    <source>
        <dbReference type="Proteomes" id="UP000184295"/>
    </source>
</evidence>
<evidence type="ECO:0000313" key="1">
    <source>
        <dbReference type="EMBL" id="SHE42382.1"/>
    </source>
</evidence>
<name>A0A1M4TCZ6_9ACTN</name>
<dbReference type="RefSeq" id="WP_143146356.1">
    <property type="nucleotide sequence ID" value="NZ_FQUL01000005.1"/>
</dbReference>
<dbReference type="Proteomes" id="UP000184295">
    <property type="component" value="Unassembled WGS sequence"/>
</dbReference>
<sequence>MNSYNFELLEEEEIAVVLSAIEMTRRARQTDKTVKQQADPTFWRFSSRWWNAPVSVGRARPHRY</sequence>
<dbReference type="STRING" id="1121881.SAMN02745225_00564"/>
<dbReference type="AlphaFoldDB" id="A0A1M4TCZ6"/>
<proteinExistence type="predicted"/>
<keyword evidence="2" id="KW-1185">Reference proteome</keyword>